<feature type="domain" description="DUF8037" evidence="4">
    <location>
        <begin position="372"/>
        <end position="470"/>
    </location>
</feature>
<dbReference type="Proteomes" id="UP000243525">
    <property type="component" value="Unassembled WGS sequence"/>
</dbReference>
<feature type="domain" description="SusE outer membrane protein" evidence="1">
    <location>
        <begin position="24"/>
        <end position="132"/>
    </location>
</feature>
<dbReference type="Pfam" id="PF17141">
    <property type="entry name" value="DUF5114"/>
    <property type="match status" value="1"/>
</dbReference>
<comment type="caution">
    <text evidence="5">The sequence shown here is derived from an EMBL/GenBank/DDBJ whole genome shotgun (WGS) entry which is preliminary data.</text>
</comment>
<dbReference type="Pfam" id="PF17138">
    <property type="entry name" value="DUF5111"/>
    <property type="match status" value="1"/>
</dbReference>
<evidence type="ECO:0000259" key="1">
    <source>
        <dbReference type="Pfam" id="PF14292"/>
    </source>
</evidence>
<proteinExistence type="predicted"/>
<dbReference type="Pfam" id="PF26123">
    <property type="entry name" value="DUF8037"/>
    <property type="match status" value="1"/>
</dbReference>
<gene>
    <name evidence="5" type="ORF">C8N47_101270</name>
</gene>
<evidence type="ECO:0000259" key="4">
    <source>
        <dbReference type="Pfam" id="PF26123"/>
    </source>
</evidence>
<sequence>MKTIKHFLIAILSIAAFTGCEKDGDLITLSGLEQSELMATESTVVLTQETSAEHALSLAWTTSTLTVSNPNMSAPNVLSTTLQVSATEDFSGTIQESVEDNLSHTYTGAQLNTVAKNLGATPGEATAVYFRLAASVGDNMEPVYSNVVTVNITTYEIDMSIGFILDSEQQATGVTLYSADSDGQYLGFMGATSWYNFFLKEGDGTIWGNDAVSGTAFETSSDDGSWNCWFPGLGGCYYVDFNTNKKNWAATYIPTLTLTGDLTGEMTFDRPNNKWTYLFTATSTSMTIQIAGNGKLFNLSTGAGDGTDAVAEDQPVAFVMNGDQLELASAGSDLTITVPQAGEYTLTLDLSNPTAWTLEAVEGSEEPVVVNPYIYLPGVDDGTSGNWTFDNALSLYNEDALAYAGVVNVNSLWGYTINIEKDNWDDKYTLASGDGTSGTLVFQGADNIPAPTAGLYLVDVSLSGLTYNLTTLGNEIWVVGLDDKWEFDVPLTATGTAGEYSGQITFAGASPWGFKILLAFDDWDHYYGGSNGELYYQGGNITDDASLAAGTYTMTVNLIDGTYSITQ</sequence>
<protein>
    <submittedName>
        <fullName evidence="5">SusE-like outer membrane protein</fullName>
    </submittedName>
</protein>
<reference evidence="5 6" key="1">
    <citation type="submission" date="2018-04" db="EMBL/GenBank/DDBJ databases">
        <title>Genomic Encyclopedia of Archaeal and Bacterial Type Strains, Phase II (KMG-II): from individual species to whole genera.</title>
        <authorList>
            <person name="Goeker M."/>
        </authorList>
    </citation>
    <scope>NUCLEOTIDE SEQUENCE [LARGE SCALE GENOMIC DNA]</scope>
    <source>
        <strain evidence="5 6">DSM 28823</strain>
    </source>
</reference>
<dbReference type="EMBL" id="QAAD01000001">
    <property type="protein sequence ID" value="PTN10620.1"/>
    <property type="molecule type" value="Genomic_DNA"/>
</dbReference>
<feature type="domain" description="DUF5111" evidence="2">
    <location>
        <begin position="158"/>
        <end position="253"/>
    </location>
</feature>
<keyword evidence="6" id="KW-1185">Reference proteome</keyword>
<organism evidence="5 6">
    <name type="scientific">Mangrovibacterium marinum</name>
    <dbReference type="NCBI Taxonomy" id="1639118"/>
    <lineage>
        <taxon>Bacteria</taxon>
        <taxon>Pseudomonadati</taxon>
        <taxon>Bacteroidota</taxon>
        <taxon>Bacteroidia</taxon>
        <taxon>Marinilabiliales</taxon>
        <taxon>Prolixibacteraceae</taxon>
        <taxon>Mangrovibacterium</taxon>
    </lineage>
</organism>
<evidence type="ECO:0000259" key="2">
    <source>
        <dbReference type="Pfam" id="PF17138"/>
    </source>
</evidence>
<dbReference type="InterPro" id="IPR058350">
    <property type="entry name" value="DUF8037"/>
</dbReference>
<dbReference type="Pfam" id="PF14292">
    <property type="entry name" value="SusE"/>
    <property type="match status" value="1"/>
</dbReference>
<dbReference type="RefSeq" id="WP_107820815.1">
    <property type="nucleotide sequence ID" value="NZ_QAAD01000001.1"/>
</dbReference>
<evidence type="ECO:0000259" key="3">
    <source>
        <dbReference type="Pfam" id="PF17141"/>
    </source>
</evidence>
<dbReference type="InterPro" id="IPR033404">
    <property type="entry name" value="DUF5111"/>
</dbReference>
<dbReference type="InterPro" id="IPR025970">
    <property type="entry name" value="SusE"/>
</dbReference>
<evidence type="ECO:0000313" key="5">
    <source>
        <dbReference type="EMBL" id="PTN10620.1"/>
    </source>
</evidence>
<dbReference type="InterPro" id="IPR033407">
    <property type="entry name" value="DUF5114"/>
</dbReference>
<accession>A0A2T5C6Q5</accession>
<dbReference type="OrthoDB" id="975117at2"/>
<name>A0A2T5C6Q5_9BACT</name>
<evidence type="ECO:0000313" key="6">
    <source>
        <dbReference type="Proteomes" id="UP000243525"/>
    </source>
</evidence>
<feature type="domain" description="DUF5114" evidence="3">
    <location>
        <begin position="258"/>
        <end position="359"/>
    </location>
</feature>
<dbReference type="PROSITE" id="PS51257">
    <property type="entry name" value="PROKAR_LIPOPROTEIN"/>
    <property type="match status" value="1"/>
</dbReference>
<dbReference type="AlphaFoldDB" id="A0A2T5C6Q5"/>